<evidence type="ECO:0000256" key="1">
    <source>
        <dbReference type="SAM" id="MobiDB-lite"/>
    </source>
</evidence>
<feature type="non-terminal residue" evidence="2">
    <location>
        <position position="111"/>
    </location>
</feature>
<comment type="caution">
    <text evidence="2">The sequence shown here is derived from an EMBL/GenBank/DDBJ whole genome shotgun (WGS) entry which is preliminary data.</text>
</comment>
<accession>A0ABD0QVF6</accession>
<sequence length="111" mass="11617">IRMQERVFMGIGHKPFMDIQPSEMAINDRAINCTPTGRGGIPVLRLNSVGSASCTSSSGSHSSSSSGWGSTSPVGHLISPNGGDVVRYVHGTSGILEEDDLDQESGNQSTL</sequence>
<evidence type="ECO:0000313" key="3">
    <source>
        <dbReference type="Proteomes" id="UP001529510"/>
    </source>
</evidence>
<dbReference type="PANTHER" id="PTHR45845">
    <property type="entry name" value="RHO GUANINE NUCLEOTIDE EXCHANGE FACTOR-RELATED"/>
    <property type="match status" value="1"/>
</dbReference>
<dbReference type="PANTHER" id="PTHR45845:SF2">
    <property type="entry name" value="RIKEN CDNA D630003M21 GENE"/>
    <property type="match status" value="1"/>
</dbReference>
<proteinExistence type="predicted"/>
<feature type="compositionally biased region" description="Low complexity" evidence="1">
    <location>
        <begin position="50"/>
        <end position="72"/>
    </location>
</feature>
<protein>
    <submittedName>
        <fullName evidence="2">Uncharacterized protein</fullName>
    </submittedName>
</protein>
<keyword evidence="3" id="KW-1185">Reference proteome</keyword>
<dbReference type="Proteomes" id="UP001529510">
    <property type="component" value="Unassembled WGS sequence"/>
</dbReference>
<gene>
    <name evidence="2" type="ORF">M9458_012906</name>
</gene>
<feature type="non-terminal residue" evidence="2">
    <location>
        <position position="1"/>
    </location>
</feature>
<evidence type="ECO:0000313" key="2">
    <source>
        <dbReference type="EMBL" id="KAL0190208.1"/>
    </source>
</evidence>
<organism evidence="2 3">
    <name type="scientific">Cirrhinus mrigala</name>
    <name type="common">Mrigala</name>
    <dbReference type="NCBI Taxonomy" id="683832"/>
    <lineage>
        <taxon>Eukaryota</taxon>
        <taxon>Metazoa</taxon>
        <taxon>Chordata</taxon>
        <taxon>Craniata</taxon>
        <taxon>Vertebrata</taxon>
        <taxon>Euteleostomi</taxon>
        <taxon>Actinopterygii</taxon>
        <taxon>Neopterygii</taxon>
        <taxon>Teleostei</taxon>
        <taxon>Ostariophysi</taxon>
        <taxon>Cypriniformes</taxon>
        <taxon>Cyprinidae</taxon>
        <taxon>Labeoninae</taxon>
        <taxon>Labeonini</taxon>
        <taxon>Cirrhinus</taxon>
    </lineage>
</organism>
<dbReference type="EMBL" id="JAMKFB020000006">
    <property type="protein sequence ID" value="KAL0190208.1"/>
    <property type="molecule type" value="Genomic_DNA"/>
</dbReference>
<dbReference type="AlphaFoldDB" id="A0ABD0QVF6"/>
<feature type="region of interest" description="Disordered" evidence="1">
    <location>
        <begin position="50"/>
        <end position="83"/>
    </location>
</feature>
<dbReference type="InterPro" id="IPR052231">
    <property type="entry name" value="Rho_GEF_signaling-related"/>
</dbReference>
<reference evidence="2 3" key="1">
    <citation type="submission" date="2024-05" db="EMBL/GenBank/DDBJ databases">
        <title>Genome sequencing and assembly of Indian major carp, Cirrhinus mrigala (Hamilton, 1822).</title>
        <authorList>
            <person name="Mohindra V."/>
            <person name="Chowdhury L.M."/>
            <person name="Lal K."/>
            <person name="Jena J.K."/>
        </authorList>
    </citation>
    <scope>NUCLEOTIDE SEQUENCE [LARGE SCALE GENOMIC DNA]</scope>
    <source>
        <strain evidence="2">CM1030</strain>
        <tissue evidence="2">Blood</tissue>
    </source>
</reference>
<name>A0ABD0QVF6_CIRMR</name>